<evidence type="ECO:0000256" key="3">
    <source>
        <dbReference type="SAM" id="Coils"/>
    </source>
</evidence>
<evidence type="ECO:0000256" key="1">
    <source>
        <dbReference type="ARBA" id="ARBA00004123"/>
    </source>
</evidence>
<name>A0AAD8N8Q4_9APIA</name>
<dbReference type="GO" id="GO:0003700">
    <property type="term" value="F:DNA-binding transcription factor activity"/>
    <property type="evidence" value="ECO:0007669"/>
    <property type="project" value="TreeGrafter"/>
</dbReference>
<comment type="caution">
    <text evidence="4">The sequence shown here is derived from an EMBL/GenBank/DDBJ whole genome shotgun (WGS) entry which is preliminary data.</text>
</comment>
<keyword evidence="5" id="KW-1185">Reference proteome</keyword>
<reference evidence="4" key="1">
    <citation type="submission" date="2023-02" db="EMBL/GenBank/DDBJ databases">
        <title>Genome of toxic invasive species Heracleum sosnowskyi carries increased number of genes despite the absence of recent whole-genome duplications.</title>
        <authorList>
            <person name="Schelkunov M."/>
            <person name="Shtratnikova V."/>
            <person name="Makarenko M."/>
            <person name="Klepikova A."/>
            <person name="Omelchenko D."/>
            <person name="Novikova G."/>
            <person name="Obukhova E."/>
            <person name="Bogdanov V."/>
            <person name="Penin A."/>
            <person name="Logacheva M."/>
        </authorList>
    </citation>
    <scope>NUCLEOTIDE SEQUENCE</scope>
    <source>
        <strain evidence="4">Hsosn_3</strain>
        <tissue evidence="4">Leaf</tissue>
    </source>
</reference>
<evidence type="ECO:0008006" key="6">
    <source>
        <dbReference type="Google" id="ProtNLM"/>
    </source>
</evidence>
<dbReference type="Proteomes" id="UP001237642">
    <property type="component" value="Unassembled WGS sequence"/>
</dbReference>
<evidence type="ECO:0000313" key="4">
    <source>
        <dbReference type="EMBL" id="KAK1400172.1"/>
    </source>
</evidence>
<dbReference type="GO" id="GO:0005634">
    <property type="term" value="C:nucleus"/>
    <property type="evidence" value="ECO:0007669"/>
    <property type="project" value="UniProtKB-SubCell"/>
</dbReference>
<feature type="coiled-coil region" evidence="3">
    <location>
        <begin position="2"/>
        <end position="29"/>
    </location>
</feature>
<dbReference type="PANTHER" id="PTHR12565">
    <property type="entry name" value="STEROL REGULATORY ELEMENT-BINDING PROTEIN"/>
    <property type="match status" value="1"/>
</dbReference>
<dbReference type="PANTHER" id="PTHR12565:SF184">
    <property type="entry name" value="BHLH TRANSCRIPTION FACTOR"/>
    <property type="match status" value="1"/>
</dbReference>
<reference evidence="4" key="2">
    <citation type="submission" date="2023-05" db="EMBL/GenBank/DDBJ databases">
        <authorList>
            <person name="Schelkunov M.I."/>
        </authorList>
    </citation>
    <scope>NUCLEOTIDE SEQUENCE</scope>
    <source>
        <strain evidence="4">Hsosn_3</strain>
        <tissue evidence="4">Leaf</tissue>
    </source>
</reference>
<comment type="subcellular location">
    <subcellularLocation>
        <location evidence="1">Nucleus</location>
    </subcellularLocation>
</comment>
<organism evidence="4 5">
    <name type="scientific">Heracleum sosnowskyi</name>
    <dbReference type="NCBI Taxonomy" id="360622"/>
    <lineage>
        <taxon>Eukaryota</taxon>
        <taxon>Viridiplantae</taxon>
        <taxon>Streptophyta</taxon>
        <taxon>Embryophyta</taxon>
        <taxon>Tracheophyta</taxon>
        <taxon>Spermatophyta</taxon>
        <taxon>Magnoliopsida</taxon>
        <taxon>eudicotyledons</taxon>
        <taxon>Gunneridae</taxon>
        <taxon>Pentapetalae</taxon>
        <taxon>asterids</taxon>
        <taxon>campanulids</taxon>
        <taxon>Apiales</taxon>
        <taxon>Apiaceae</taxon>
        <taxon>Apioideae</taxon>
        <taxon>apioid superclade</taxon>
        <taxon>Tordylieae</taxon>
        <taxon>Tordyliinae</taxon>
        <taxon>Heracleum</taxon>
    </lineage>
</organism>
<gene>
    <name evidence="4" type="ORF">POM88_010035</name>
</gene>
<accession>A0AAD8N8Q4</accession>
<keyword evidence="2" id="KW-0539">Nucleus</keyword>
<dbReference type="InterPro" id="IPR024097">
    <property type="entry name" value="bHLH_ZIP_TF"/>
</dbReference>
<protein>
    <recommendedName>
        <fullName evidence="6">BHLH transcription factor</fullName>
    </recommendedName>
</protein>
<evidence type="ECO:0000256" key="2">
    <source>
        <dbReference type="ARBA" id="ARBA00023242"/>
    </source>
</evidence>
<sequence length="118" mass="13313">MLDEIINYVQSLQQEVESLSMELSTVNLEMDFNMEDILSKDASWPFTNIGVLLKHESSGCISSDFPLFSLHSYMMPMNSLTPIICQNLGMQRPLIDGYNTGVASHVLDMCINDLMMKT</sequence>
<dbReference type="AlphaFoldDB" id="A0AAD8N8Q4"/>
<keyword evidence="3" id="KW-0175">Coiled coil</keyword>
<evidence type="ECO:0000313" key="5">
    <source>
        <dbReference type="Proteomes" id="UP001237642"/>
    </source>
</evidence>
<proteinExistence type="predicted"/>
<dbReference type="EMBL" id="JAUIZM010000002">
    <property type="protein sequence ID" value="KAK1400172.1"/>
    <property type="molecule type" value="Genomic_DNA"/>
</dbReference>